<gene>
    <name evidence="2" type="ORF">ACFFQA_03505</name>
</gene>
<evidence type="ECO:0000256" key="1">
    <source>
        <dbReference type="SAM" id="Coils"/>
    </source>
</evidence>
<comment type="caution">
    <text evidence="2">The sequence shown here is derived from an EMBL/GenBank/DDBJ whole genome shotgun (WGS) entry which is preliminary data.</text>
</comment>
<dbReference type="EMBL" id="JBHLZU010000002">
    <property type="protein sequence ID" value="MFB9902994.1"/>
    <property type="molecule type" value="Genomic_DNA"/>
</dbReference>
<reference evidence="2 3" key="1">
    <citation type="submission" date="2024-09" db="EMBL/GenBank/DDBJ databases">
        <authorList>
            <person name="Sun Q."/>
            <person name="Mori K."/>
        </authorList>
    </citation>
    <scope>NUCLEOTIDE SEQUENCE [LARGE SCALE GENOMIC DNA]</scope>
    <source>
        <strain evidence="2 3">TBRC 7907</strain>
    </source>
</reference>
<keyword evidence="1" id="KW-0175">Coiled coil</keyword>
<dbReference type="Pfam" id="PF05988">
    <property type="entry name" value="DUF899"/>
    <property type="match status" value="1"/>
</dbReference>
<evidence type="ECO:0000313" key="3">
    <source>
        <dbReference type="Proteomes" id="UP001589693"/>
    </source>
</evidence>
<sequence>MNTVHIAASEDYRRARAELLAAEEELRAAAARVTALRATLPPGPEVDASSPLTTAGGKPITLDDVFGDHRTLVGFHLPFDADHDEPEEAGARAVDALDVQVPWLRDRTALAVFAPAPPHRLAQLADHRGWRWIVPISTQPGELSDRLGIRGDDGLDAAVTVFVREGAVTRVHWHGPAELTAPLLDLLPGD</sequence>
<organism evidence="2 3">
    <name type="scientific">Allokutzneria oryzae</name>
    <dbReference type="NCBI Taxonomy" id="1378989"/>
    <lineage>
        <taxon>Bacteria</taxon>
        <taxon>Bacillati</taxon>
        <taxon>Actinomycetota</taxon>
        <taxon>Actinomycetes</taxon>
        <taxon>Pseudonocardiales</taxon>
        <taxon>Pseudonocardiaceae</taxon>
        <taxon>Allokutzneria</taxon>
    </lineage>
</organism>
<dbReference type="RefSeq" id="WP_377850092.1">
    <property type="nucleotide sequence ID" value="NZ_JBHLZU010000002.1"/>
</dbReference>
<protein>
    <submittedName>
        <fullName evidence="2">DUF899 family protein</fullName>
    </submittedName>
</protein>
<feature type="coiled-coil region" evidence="1">
    <location>
        <begin position="5"/>
        <end position="39"/>
    </location>
</feature>
<name>A0ABV5ZQ13_9PSEU</name>
<dbReference type="InterPro" id="IPR010296">
    <property type="entry name" value="DUF899_thioredox"/>
</dbReference>
<proteinExistence type="predicted"/>
<evidence type="ECO:0000313" key="2">
    <source>
        <dbReference type="EMBL" id="MFB9902994.1"/>
    </source>
</evidence>
<dbReference type="Proteomes" id="UP001589693">
    <property type="component" value="Unassembled WGS sequence"/>
</dbReference>
<accession>A0ABV5ZQ13</accession>
<keyword evidence="3" id="KW-1185">Reference proteome</keyword>